<protein>
    <submittedName>
        <fullName evidence="1">Uncharacterized protein</fullName>
    </submittedName>
</protein>
<dbReference type="InterPro" id="IPR029014">
    <property type="entry name" value="NiFe-Hase_large"/>
</dbReference>
<proteinExistence type="predicted"/>
<dbReference type="Gene3D" id="1.10.645.10">
    <property type="entry name" value="Cytochrome-c3 Hydrogenase, chain B"/>
    <property type="match status" value="1"/>
</dbReference>
<organism evidence="1 2">
    <name type="scientific">Thauera mechernichensis</name>
    <dbReference type="NCBI Taxonomy" id="82788"/>
    <lineage>
        <taxon>Bacteria</taxon>
        <taxon>Pseudomonadati</taxon>
        <taxon>Pseudomonadota</taxon>
        <taxon>Betaproteobacteria</taxon>
        <taxon>Rhodocyclales</taxon>
        <taxon>Zoogloeaceae</taxon>
        <taxon>Thauera</taxon>
    </lineage>
</organism>
<dbReference type="RefSeq" id="WP_277833805.1">
    <property type="nucleotide sequence ID" value="NZ_JARQZE010000009.1"/>
</dbReference>
<comment type="caution">
    <text evidence="1">The sequence shown here is derived from an EMBL/GenBank/DDBJ whole genome shotgun (WGS) entry which is preliminary data.</text>
</comment>
<dbReference type="EMBL" id="JBHTMC010000010">
    <property type="protein sequence ID" value="MFD1263211.1"/>
    <property type="molecule type" value="Genomic_DNA"/>
</dbReference>
<keyword evidence="2" id="KW-1185">Reference proteome</keyword>
<evidence type="ECO:0000313" key="1">
    <source>
        <dbReference type="EMBL" id="MFD1263211.1"/>
    </source>
</evidence>
<dbReference type="SUPFAM" id="SSF56762">
    <property type="entry name" value="HydB/Nqo4-like"/>
    <property type="match status" value="1"/>
</dbReference>
<sequence length="393" mass="42166">MEQQDAGDSDVIHIRALRNAKGQITRVAVSLPPCAWMGATVLGLTPEHAAQRLLDEASHSPRAHACALSMACAAAQGRPEPDVDSRLAIERTLAAEAADAHLRRLLIEWPPLLDFEPRHSRFAEFHRRLTLDPHTDGPAAFALGGELLDLVAREMLAGFFNQIRMPHGIGEFLERLQAGGSLGAVLSELIALGPSGAPVPKPVPMLGTLSAAAWVGTVGAWPDASFVRQPEYAGEPAETGPLARHAASALVRVLLERGHRVSARLFAKAIDVGDCASRMRYPLDEEVAPLADATQVAPGVGMARVDTARGVLLCWVRLEEDRIAECAIVPAGAWNFHPDGAFCREATCPSAGNEDHDAALLRLSLLALAFDPSLPHRVELIDERRPRKGSPAR</sequence>
<accession>A0ABW3WBC2</accession>
<dbReference type="Proteomes" id="UP001597158">
    <property type="component" value="Unassembled WGS sequence"/>
</dbReference>
<gene>
    <name evidence="1" type="ORF">ACFQ4M_06410</name>
</gene>
<evidence type="ECO:0000313" key="2">
    <source>
        <dbReference type="Proteomes" id="UP001597158"/>
    </source>
</evidence>
<name>A0ABW3WBC2_9RHOO</name>
<reference evidence="2" key="1">
    <citation type="journal article" date="2019" name="Int. J. Syst. Evol. Microbiol.">
        <title>The Global Catalogue of Microorganisms (GCM) 10K type strain sequencing project: providing services to taxonomists for standard genome sequencing and annotation.</title>
        <authorList>
            <consortium name="The Broad Institute Genomics Platform"/>
            <consortium name="The Broad Institute Genome Sequencing Center for Infectious Disease"/>
            <person name="Wu L."/>
            <person name="Ma J."/>
        </authorList>
    </citation>
    <scope>NUCLEOTIDE SEQUENCE [LARGE SCALE GENOMIC DNA]</scope>
    <source>
        <strain evidence="2">CCUG 48884</strain>
    </source>
</reference>